<dbReference type="Gramene" id="PSAT_LOCUS25753_t1">
    <property type="protein sequence ID" value="CAL5206943.1"/>
    <property type="gene ID" value="PSAT_LOCUS25753"/>
</dbReference>
<feature type="region of interest" description="Disordered" evidence="1">
    <location>
        <begin position="1"/>
        <end position="85"/>
    </location>
</feature>
<feature type="compositionally biased region" description="Basic and acidic residues" evidence="1">
    <location>
        <begin position="23"/>
        <end position="33"/>
    </location>
</feature>
<dbReference type="Gramene" id="Psat06G0158800-T1">
    <property type="protein sequence ID" value="KAI5395034.1"/>
    <property type="gene ID" value="KIW84_061588"/>
</dbReference>
<dbReference type="Proteomes" id="UP001058974">
    <property type="component" value="Chromosome 6"/>
</dbReference>
<evidence type="ECO:0000256" key="1">
    <source>
        <dbReference type="SAM" id="MobiDB-lite"/>
    </source>
</evidence>
<sequence>MQNNHHSTNEYRHQDIEPNTGKNKRDDSEGRECGEEEAVVDGEPEEDNGTITEEEEKEPRGEDGEVDDEGERVPEKTEEEDEEDYCSVVNAEMVEVAFHSVSRFVEGVRGSEGLEREEAFPWAARGVVGGCGGAWGKWGR</sequence>
<accession>A0A9D5A4E7</accession>
<reference evidence="2 3" key="1">
    <citation type="journal article" date="2022" name="Nat. Genet.">
        <title>Improved pea reference genome and pan-genome highlight genomic features and evolutionary characteristics.</title>
        <authorList>
            <person name="Yang T."/>
            <person name="Liu R."/>
            <person name="Luo Y."/>
            <person name="Hu S."/>
            <person name="Wang D."/>
            <person name="Wang C."/>
            <person name="Pandey M.K."/>
            <person name="Ge S."/>
            <person name="Xu Q."/>
            <person name="Li N."/>
            <person name="Li G."/>
            <person name="Huang Y."/>
            <person name="Saxena R.K."/>
            <person name="Ji Y."/>
            <person name="Li M."/>
            <person name="Yan X."/>
            <person name="He Y."/>
            <person name="Liu Y."/>
            <person name="Wang X."/>
            <person name="Xiang C."/>
            <person name="Varshney R.K."/>
            <person name="Ding H."/>
            <person name="Gao S."/>
            <person name="Zong X."/>
        </authorList>
    </citation>
    <scope>NUCLEOTIDE SEQUENCE [LARGE SCALE GENOMIC DNA]</scope>
    <source>
        <strain evidence="2 3">cv. Zhongwan 6</strain>
    </source>
</reference>
<feature type="compositionally biased region" description="Acidic residues" evidence="1">
    <location>
        <begin position="34"/>
        <end position="56"/>
    </location>
</feature>
<keyword evidence="3" id="KW-1185">Reference proteome</keyword>
<gene>
    <name evidence="2" type="ORF">KIW84_061588</name>
</gene>
<proteinExistence type="predicted"/>
<protein>
    <submittedName>
        <fullName evidence="2">Uncharacterized protein</fullName>
    </submittedName>
</protein>
<feature type="compositionally biased region" description="Basic and acidic residues" evidence="1">
    <location>
        <begin position="7"/>
        <end position="16"/>
    </location>
</feature>
<name>A0A9D5A4E7_PEA</name>
<dbReference type="EMBL" id="JAMSHJ010000006">
    <property type="protein sequence ID" value="KAI5395034.1"/>
    <property type="molecule type" value="Genomic_DNA"/>
</dbReference>
<dbReference type="AlphaFoldDB" id="A0A9D5A4E7"/>
<evidence type="ECO:0000313" key="2">
    <source>
        <dbReference type="EMBL" id="KAI5395034.1"/>
    </source>
</evidence>
<comment type="caution">
    <text evidence="2">The sequence shown here is derived from an EMBL/GenBank/DDBJ whole genome shotgun (WGS) entry which is preliminary data.</text>
</comment>
<evidence type="ECO:0000313" key="3">
    <source>
        <dbReference type="Proteomes" id="UP001058974"/>
    </source>
</evidence>
<organism evidence="2 3">
    <name type="scientific">Pisum sativum</name>
    <name type="common">Garden pea</name>
    <name type="synonym">Lathyrus oleraceus</name>
    <dbReference type="NCBI Taxonomy" id="3888"/>
    <lineage>
        <taxon>Eukaryota</taxon>
        <taxon>Viridiplantae</taxon>
        <taxon>Streptophyta</taxon>
        <taxon>Embryophyta</taxon>
        <taxon>Tracheophyta</taxon>
        <taxon>Spermatophyta</taxon>
        <taxon>Magnoliopsida</taxon>
        <taxon>eudicotyledons</taxon>
        <taxon>Gunneridae</taxon>
        <taxon>Pentapetalae</taxon>
        <taxon>rosids</taxon>
        <taxon>fabids</taxon>
        <taxon>Fabales</taxon>
        <taxon>Fabaceae</taxon>
        <taxon>Papilionoideae</taxon>
        <taxon>50 kb inversion clade</taxon>
        <taxon>NPAAA clade</taxon>
        <taxon>Hologalegina</taxon>
        <taxon>IRL clade</taxon>
        <taxon>Fabeae</taxon>
        <taxon>Lathyrus</taxon>
    </lineage>
</organism>